<name>A0A7R9QC23_9ACAR</name>
<feature type="domain" description="DRBM" evidence="3">
    <location>
        <begin position="138"/>
        <end position="210"/>
    </location>
</feature>
<evidence type="ECO:0000259" key="3">
    <source>
        <dbReference type="PROSITE" id="PS50137"/>
    </source>
</evidence>
<reference evidence="4" key="1">
    <citation type="submission" date="2020-11" db="EMBL/GenBank/DDBJ databases">
        <authorList>
            <person name="Tran Van P."/>
        </authorList>
    </citation>
    <scope>NUCLEOTIDE SEQUENCE</scope>
</reference>
<dbReference type="SMART" id="SM00358">
    <property type="entry name" value="DSRM"/>
    <property type="match status" value="2"/>
</dbReference>
<dbReference type="Pfam" id="PF00035">
    <property type="entry name" value="dsrm"/>
    <property type="match status" value="2"/>
</dbReference>
<dbReference type="PANTHER" id="PTHR46205">
    <property type="entry name" value="LOQUACIOUS, ISOFORM B"/>
    <property type="match status" value="1"/>
</dbReference>
<evidence type="ECO:0000256" key="2">
    <source>
        <dbReference type="PROSITE-ProRule" id="PRU00266"/>
    </source>
</evidence>
<dbReference type="GO" id="GO:0005737">
    <property type="term" value="C:cytoplasm"/>
    <property type="evidence" value="ECO:0007669"/>
    <property type="project" value="TreeGrafter"/>
</dbReference>
<dbReference type="InterPro" id="IPR051247">
    <property type="entry name" value="RLC_Component"/>
</dbReference>
<dbReference type="GO" id="GO:0030422">
    <property type="term" value="P:siRNA processing"/>
    <property type="evidence" value="ECO:0007669"/>
    <property type="project" value="TreeGrafter"/>
</dbReference>
<dbReference type="SUPFAM" id="SSF54768">
    <property type="entry name" value="dsRNA-binding domain-like"/>
    <property type="match status" value="2"/>
</dbReference>
<dbReference type="GO" id="GO:0003725">
    <property type="term" value="F:double-stranded RNA binding"/>
    <property type="evidence" value="ECO:0007669"/>
    <property type="project" value="TreeGrafter"/>
</dbReference>
<keyword evidence="1 2" id="KW-0694">RNA-binding</keyword>
<dbReference type="EMBL" id="CAJPIZ010022818">
    <property type="protein sequence ID" value="CAG2118048.1"/>
    <property type="molecule type" value="Genomic_DNA"/>
</dbReference>
<dbReference type="InterPro" id="IPR014720">
    <property type="entry name" value="dsRBD_dom"/>
</dbReference>
<gene>
    <name evidence="4" type="ORF">OSB1V03_LOCUS18000</name>
</gene>
<dbReference type="GO" id="GO:0070578">
    <property type="term" value="C:RISC-loading complex"/>
    <property type="evidence" value="ECO:0007669"/>
    <property type="project" value="TreeGrafter"/>
</dbReference>
<dbReference type="GO" id="GO:0005634">
    <property type="term" value="C:nucleus"/>
    <property type="evidence" value="ECO:0007669"/>
    <property type="project" value="TreeGrafter"/>
</dbReference>
<evidence type="ECO:0000256" key="1">
    <source>
        <dbReference type="ARBA" id="ARBA00022884"/>
    </source>
</evidence>
<evidence type="ECO:0000313" key="4">
    <source>
        <dbReference type="EMBL" id="CAD7639983.1"/>
    </source>
</evidence>
<protein>
    <recommendedName>
        <fullName evidence="3">DRBM domain-containing protein</fullName>
    </recommendedName>
</protein>
<dbReference type="CDD" id="cd10845">
    <property type="entry name" value="DSRM_RNAse_III_family"/>
    <property type="match status" value="1"/>
</dbReference>
<dbReference type="OrthoDB" id="10056847at2759"/>
<dbReference type="GO" id="GO:0016442">
    <property type="term" value="C:RISC complex"/>
    <property type="evidence" value="ECO:0007669"/>
    <property type="project" value="TreeGrafter"/>
</dbReference>
<keyword evidence="5" id="KW-1185">Reference proteome</keyword>
<dbReference type="PROSITE" id="PS50137">
    <property type="entry name" value="DS_RBD"/>
    <property type="match status" value="2"/>
</dbReference>
<feature type="domain" description="DRBM" evidence="3">
    <location>
        <begin position="1"/>
        <end position="70"/>
    </location>
</feature>
<dbReference type="PANTHER" id="PTHR46205:SF3">
    <property type="entry name" value="LOQUACIOUS, ISOFORM B"/>
    <property type="match status" value="1"/>
</dbReference>
<dbReference type="EMBL" id="OC877393">
    <property type="protein sequence ID" value="CAD7639983.1"/>
    <property type="molecule type" value="Genomic_DNA"/>
</dbReference>
<organism evidence="4">
    <name type="scientific">Medioppia subpectinata</name>
    <dbReference type="NCBI Taxonomy" id="1979941"/>
    <lineage>
        <taxon>Eukaryota</taxon>
        <taxon>Metazoa</taxon>
        <taxon>Ecdysozoa</taxon>
        <taxon>Arthropoda</taxon>
        <taxon>Chelicerata</taxon>
        <taxon>Arachnida</taxon>
        <taxon>Acari</taxon>
        <taxon>Acariformes</taxon>
        <taxon>Sarcoptiformes</taxon>
        <taxon>Oribatida</taxon>
        <taxon>Brachypylina</taxon>
        <taxon>Oppioidea</taxon>
        <taxon>Oppiidae</taxon>
        <taxon>Medioppia</taxon>
    </lineage>
</organism>
<accession>A0A7R9QC23</accession>
<dbReference type="GO" id="GO:0070920">
    <property type="term" value="P:regulation of regulatory ncRNA processing"/>
    <property type="evidence" value="ECO:0007669"/>
    <property type="project" value="TreeGrafter"/>
</dbReference>
<sequence length="351" mass="39400">MPVSELQELCAKNGLKNPIYRLVRTEGNSHSPFFTIECLLNDVVIGEGFGKTKKGAKHSAAQKGLECIKEQSLVMRMDAKDLSKDFIKLRVNDSDKCESSGDSGVSIHDKNEVQKSINNNNTDPSEVTLNKSMTGQANGVSILQEFCAKNGFQPPVYSEAQRIGACHEPIFCISCQIVLGSEPMTASASGKTKQIAKRLAAEEVLKLLQQREYPLFPVNNIQKKKSRYNSQQSVDSNYEQQKEYKEYIDFVESLEFYDLDSLLDATDTDFCLRFNIIAEKLNCFANYITLTDDKSKSNNNKFKCLLQLKRNTALTKRLPMFVSWGNSPVSAEQAMQKAAQKAIIMVRVLKM</sequence>
<evidence type="ECO:0000313" key="5">
    <source>
        <dbReference type="Proteomes" id="UP000759131"/>
    </source>
</evidence>
<dbReference type="Gene3D" id="3.30.160.20">
    <property type="match status" value="2"/>
</dbReference>
<dbReference type="AlphaFoldDB" id="A0A7R9QC23"/>
<dbReference type="GO" id="GO:0035197">
    <property type="term" value="F:siRNA binding"/>
    <property type="evidence" value="ECO:0007669"/>
    <property type="project" value="TreeGrafter"/>
</dbReference>
<proteinExistence type="predicted"/>
<dbReference type="Proteomes" id="UP000759131">
    <property type="component" value="Unassembled WGS sequence"/>
</dbReference>